<dbReference type="InterPro" id="IPR017968">
    <property type="entry name" value="Acylphosphatase_CS"/>
</dbReference>
<accession>A0A484HES3</accession>
<comment type="similarity">
    <text evidence="1 6">Belongs to the acylphosphatase family.</text>
</comment>
<organism evidence="8">
    <name type="scientific">uncultured Desulfobacteraceae bacterium</name>
    <dbReference type="NCBI Taxonomy" id="218296"/>
    <lineage>
        <taxon>Bacteria</taxon>
        <taxon>Pseudomonadati</taxon>
        <taxon>Thermodesulfobacteriota</taxon>
        <taxon>Desulfobacteria</taxon>
        <taxon>Desulfobacterales</taxon>
        <taxon>Desulfobacteraceae</taxon>
        <taxon>environmental samples</taxon>
    </lineage>
</organism>
<feature type="domain" description="Acylphosphatase-like" evidence="7">
    <location>
        <begin position="6"/>
        <end position="93"/>
    </location>
</feature>
<comment type="catalytic activity">
    <reaction evidence="3 4 5">
        <text>an acyl phosphate + H2O = a carboxylate + phosphate + H(+)</text>
        <dbReference type="Rhea" id="RHEA:14965"/>
        <dbReference type="ChEBI" id="CHEBI:15377"/>
        <dbReference type="ChEBI" id="CHEBI:15378"/>
        <dbReference type="ChEBI" id="CHEBI:29067"/>
        <dbReference type="ChEBI" id="CHEBI:43474"/>
        <dbReference type="ChEBI" id="CHEBI:59918"/>
        <dbReference type="EC" id="3.6.1.7"/>
    </reaction>
</comment>
<dbReference type="PANTHER" id="PTHR47268">
    <property type="entry name" value="ACYLPHOSPHATASE"/>
    <property type="match status" value="1"/>
</dbReference>
<evidence type="ECO:0000256" key="3">
    <source>
        <dbReference type="ARBA" id="ARBA00047645"/>
    </source>
</evidence>
<keyword evidence="4 5" id="KW-0378">Hydrolase</keyword>
<dbReference type="EC" id="3.6.1.7" evidence="2 4"/>
<dbReference type="Gene3D" id="3.30.70.100">
    <property type="match status" value="1"/>
</dbReference>
<dbReference type="SUPFAM" id="SSF54975">
    <property type="entry name" value="Acylphosphatase/BLUF domain-like"/>
    <property type="match status" value="1"/>
</dbReference>
<dbReference type="GO" id="GO:0003998">
    <property type="term" value="F:acylphosphatase activity"/>
    <property type="evidence" value="ECO:0007669"/>
    <property type="project" value="UniProtKB-EC"/>
</dbReference>
<feature type="active site" evidence="4">
    <location>
        <position position="39"/>
    </location>
</feature>
<evidence type="ECO:0000256" key="1">
    <source>
        <dbReference type="ARBA" id="ARBA00005614"/>
    </source>
</evidence>
<dbReference type="PRINTS" id="PR00112">
    <property type="entry name" value="ACYLPHPHTASE"/>
</dbReference>
<proteinExistence type="inferred from homology"/>
<sequence length="93" mass="10685">MKEKSRANVIVSGRVQGVFFRAETKRAADGLGLFGWVKNRPDGTVEAEFEGNRDQADALIRWIRKGPPLSRVDGTNVTWKDFKKEFETFEIRR</sequence>
<evidence type="ECO:0000259" key="7">
    <source>
        <dbReference type="PROSITE" id="PS51160"/>
    </source>
</evidence>
<dbReference type="Pfam" id="PF00708">
    <property type="entry name" value="Acylphosphatase"/>
    <property type="match status" value="1"/>
</dbReference>
<feature type="active site" evidence="4">
    <location>
        <position position="21"/>
    </location>
</feature>
<evidence type="ECO:0000256" key="6">
    <source>
        <dbReference type="RuleBase" id="RU004168"/>
    </source>
</evidence>
<dbReference type="PROSITE" id="PS00151">
    <property type="entry name" value="ACYLPHOSPHATASE_2"/>
    <property type="match status" value="1"/>
</dbReference>
<evidence type="ECO:0000256" key="2">
    <source>
        <dbReference type="ARBA" id="ARBA00012150"/>
    </source>
</evidence>
<dbReference type="PANTHER" id="PTHR47268:SF4">
    <property type="entry name" value="ACYLPHOSPHATASE"/>
    <property type="match status" value="1"/>
</dbReference>
<dbReference type="PROSITE" id="PS00150">
    <property type="entry name" value="ACYLPHOSPHATASE_1"/>
    <property type="match status" value="1"/>
</dbReference>
<dbReference type="InterPro" id="IPR036046">
    <property type="entry name" value="Acylphosphatase-like_dom_sf"/>
</dbReference>
<dbReference type="EMBL" id="CAACVI010000012">
    <property type="protein sequence ID" value="VEN73708.1"/>
    <property type="molecule type" value="Genomic_DNA"/>
</dbReference>
<dbReference type="AlphaFoldDB" id="A0A484HES3"/>
<dbReference type="InterPro" id="IPR020456">
    <property type="entry name" value="Acylphosphatase"/>
</dbReference>
<dbReference type="InterPro" id="IPR001792">
    <property type="entry name" value="Acylphosphatase-like_dom"/>
</dbReference>
<evidence type="ECO:0000256" key="4">
    <source>
        <dbReference type="PROSITE-ProRule" id="PRU00520"/>
    </source>
</evidence>
<dbReference type="PROSITE" id="PS51160">
    <property type="entry name" value="ACYLPHOSPHATASE_3"/>
    <property type="match status" value="1"/>
</dbReference>
<name>A0A484HES3_9BACT</name>
<gene>
    <name evidence="8" type="primary">acyP</name>
    <name evidence="8" type="ORF">EPICR_20175</name>
</gene>
<evidence type="ECO:0000256" key="5">
    <source>
        <dbReference type="RuleBase" id="RU000553"/>
    </source>
</evidence>
<evidence type="ECO:0000313" key="8">
    <source>
        <dbReference type="EMBL" id="VEN73708.1"/>
    </source>
</evidence>
<reference evidence="8" key="1">
    <citation type="submission" date="2019-01" db="EMBL/GenBank/DDBJ databases">
        <authorList>
            <consortium name="Genoscope - CEA"/>
            <person name="William W."/>
        </authorList>
    </citation>
    <scope>NUCLEOTIDE SEQUENCE</scope>
    <source>
        <strain evidence="8">CR-1</strain>
    </source>
</reference>
<protein>
    <recommendedName>
        <fullName evidence="2 4">Acylphosphatase</fullName>
        <ecNumber evidence="2 4">3.6.1.7</ecNumber>
    </recommendedName>
</protein>